<sequence length="116" mass="12010">MIRDISGNGHNGKVGSMAEQLHEYEGRPDDTPVSYTMHGGGVCRTDQLVHMNMDEAGAGNAACGKIAARALNGEGAAGSHDHECRHIPGAGDDGAVTVQTACMPVRVLAGCTQPNR</sequence>
<protein>
    <submittedName>
        <fullName evidence="2">Uncharacterized protein</fullName>
    </submittedName>
</protein>
<evidence type="ECO:0000256" key="1">
    <source>
        <dbReference type="SAM" id="MobiDB-lite"/>
    </source>
</evidence>
<dbReference type="RefSeq" id="WP_014104425.1">
    <property type="nucleotide sequence ID" value="NC_016027.1"/>
</dbReference>
<dbReference type="EMBL" id="AP012159">
    <property type="protein sequence ID" value="BAK82851.1"/>
    <property type="molecule type" value="Genomic_DNA"/>
</dbReference>
<proteinExistence type="predicted"/>
<gene>
    <name evidence="2" type="ordered locus">GLX_04390</name>
</gene>
<reference evidence="3" key="1">
    <citation type="journal article" date="2011" name="J. Bacteriol.">
        <title>Complete genome sequence of NBRC 3288, a unique cellulose-nonproducing strain of Gluconacetobacter xylinus isolated from vinegar.</title>
        <authorList>
            <person name="Ogino H."/>
            <person name="Azuma Y."/>
            <person name="Hosoyama A."/>
            <person name="Nakazawa H."/>
            <person name="Matsutani M."/>
            <person name="Hasegawa A."/>
            <person name="Otsuyama K."/>
            <person name="Matsushita K."/>
            <person name="Fujita N."/>
            <person name="Shirai M."/>
        </authorList>
    </citation>
    <scope>NUCLEOTIDE SEQUENCE [LARGE SCALE GENOMIC DNA]</scope>
    <source>
        <strain evidence="3">NBRC 3288 / BCRC 11682 / LMG 1693</strain>
    </source>
</reference>
<dbReference type="Proteomes" id="UP000009044">
    <property type="component" value="Chromosome"/>
</dbReference>
<evidence type="ECO:0000313" key="2">
    <source>
        <dbReference type="EMBL" id="BAK82851.1"/>
    </source>
</evidence>
<feature type="compositionally biased region" description="Basic and acidic residues" evidence="1">
    <location>
        <begin position="20"/>
        <end position="30"/>
    </location>
</feature>
<feature type="region of interest" description="Disordered" evidence="1">
    <location>
        <begin position="1"/>
        <end position="35"/>
    </location>
</feature>
<dbReference type="HOGENOM" id="CLU_2093601_0_0_5"/>
<accession>G2I404</accession>
<name>G2I404_KOMMN</name>
<evidence type="ECO:0000313" key="3">
    <source>
        <dbReference type="Proteomes" id="UP000009044"/>
    </source>
</evidence>
<organism evidence="2 3">
    <name type="scientific">Komagataeibacter medellinensis (strain NBRC 3288 / BCRC 11682 / LMG 1693 / Kondo 51)</name>
    <name type="common">Gluconacetobacter medellinensis</name>
    <dbReference type="NCBI Taxonomy" id="634177"/>
    <lineage>
        <taxon>Bacteria</taxon>
        <taxon>Pseudomonadati</taxon>
        <taxon>Pseudomonadota</taxon>
        <taxon>Alphaproteobacteria</taxon>
        <taxon>Acetobacterales</taxon>
        <taxon>Acetobacteraceae</taxon>
        <taxon>Komagataeibacter</taxon>
    </lineage>
</organism>
<dbReference type="STRING" id="634177.GLX_04390"/>
<dbReference type="PATRIC" id="fig|634177.7.peg.509"/>
<dbReference type="AlphaFoldDB" id="G2I404"/>
<dbReference type="KEGG" id="gxy:GLX_04390"/>